<comment type="function">
    <text evidence="4">Accelerates the degradation of transcripts by removing pyrophosphate from the 5'-end of triphosphorylated RNA, leading to a more labile monophosphorylated state that can stimulate subsequent ribonuclease cleavage.</text>
</comment>
<dbReference type="NCBIfam" id="NF001938">
    <property type="entry name" value="PRK00714.1-5"/>
    <property type="match status" value="1"/>
</dbReference>
<dbReference type="PROSITE" id="PS51462">
    <property type="entry name" value="NUDIX"/>
    <property type="match status" value="1"/>
</dbReference>
<dbReference type="EMBL" id="CP017315">
    <property type="protein sequence ID" value="AQS41807.1"/>
    <property type="molecule type" value="Genomic_DNA"/>
</dbReference>
<feature type="domain" description="Nudix hydrolase" evidence="5">
    <location>
        <begin position="13"/>
        <end position="166"/>
    </location>
</feature>
<dbReference type="EC" id="3.6.1.-" evidence="4"/>
<proteinExistence type="inferred from homology"/>
<evidence type="ECO:0000259" key="5">
    <source>
        <dbReference type="PROSITE" id="PS51462"/>
    </source>
</evidence>
<comment type="cofactor">
    <cofactor evidence="1">
        <name>Mn(2+)</name>
        <dbReference type="ChEBI" id="CHEBI:29035"/>
    </cofactor>
</comment>
<dbReference type="PROSITE" id="PS00893">
    <property type="entry name" value="NUDIX_BOX"/>
    <property type="match status" value="1"/>
</dbReference>
<dbReference type="InterPro" id="IPR000086">
    <property type="entry name" value="NUDIX_hydrolase_dom"/>
</dbReference>
<dbReference type="Gene3D" id="3.90.79.10">
    <property type="entry name" value="Nucleoside Triphosphate Pyrophosphohydrolase"/>
    <property type="match status" value="1"/>
</dbReference>
<keyword evidence="7" id="KW-1185">Reference proteome</keyword>
<evidence type="ECO:0000256" key="4">
    <source>
        <dbReference type="HAMAP-Rule" id="MF_00298"/>
    </source>
</evidence>
<feature type="short sequence motif" description="Nudix box" evidence="4">
    <location>
        <begin position="54"/>
        <end position="75"/>
    </location>
</feature>
<dbReference type="InterPro" id="IPR020476">
    <property type="entry name" value="Nudix_hydrolase"/>
</dbReference>
<evidence type="ECO:0000313" key="6">
    <source>
        <dbReference type="EMBL" id="AQS41807.1"/>
    </source>
</evidence>
<dbReference type="HAMAP" id="MF_00298">
    <property type="entry name" value="Nudix_RppH"/>
    <property type="match status" value="1"/>
</dbReference>
<reference evidence="6 7" key="1">
    <citation type="journal article" date="2010" name="Science">
        <title>Genomic comparison of the ants Camponotus floridanus and Harpegnathos saltator.</title>
        <authorList>
            <person name="Bonasio R."/>
            <person name="Zhang G."/>
            <person name="Ye C."/>
            <person name="Mutti N.S."/>
            <person name="Fang X."/>
            <person name="Qin N."/>
            <person name="Donahue G."/>
            <person name="Yang P."/>
            <person name="Li Q."/>
            <person name="Li C."/>
            <person name="Zhang P."/>
            <person name="Huang Z."/>
            <person name="Berger S.L."/>
            <person name="Reinberg D."/>
            <person name="Wang J."/>
            <person name="Liebig J."/>
        </authorList>
    </citation>
    <scope>NUCLEOTIDE SEQUENCE [LARGE SCALE GENOMIC DNA]</scope>
    <source>
        <strain evidence="6 7">Hsal</strain>
    </source>
</reference>
<evidence type="ECO:0000256" key="2">
    <source>
        <dbReference type="ARBA" id="ARBA00001946"/>
    </source>
</evidence>
<organism evidence="6 7">
    <name type="scientific">Candidatus Tokpelaia hoelldobleri</name>
    <dbReference type="NCBI Taxonomy" id="1902579"/>
    <lineage>
        <taxon>Bacteria</taxon>
        <taxon>Pseudomonadati</taxon>
        <taxon>Pseudomonadota</taxon>
        <taxon>Alphaproteobacteria</taxon>
        <taxon>Hyphomicrobiales</taxon>
        <taxon>Candidatus Tokpelaia</taxon>
    </lineage>
</organism>
<dbReference type="GO" id="GO:0008893">
    <property type="term" value="F:guanosine-3',5'-bis(diphosphate) 3'-diphosphatase activity"/>
    <property type="evidence" value="ECO:0007669"/>
    <property type="project" value="TreeGrafter"/>
</dbReference>
<comment type="cofactor">
    <cofactor evidence="4">
        <name>a divalent metal cation</name>
        <dbReference type="ChEBI" id="CHEBI:60240"/>
    </cofactor>
</comment>
<dbReference type="PANTHER" id="PTHR11839:SF22">
    <property type="entry name" value="NUDIX HYDROLASE 26, CHLOROPLASTIC"/>
    <property type="match status" value="1"/>
</dbReference>
<dbReference type="KEGG" id="thd:BHV28_11190"/>
<dbReference type="CDD" id="cd03671">
    <property type="entry name" value="NUDIX_Ap4A_hydrolase_plant_like"/>
    <property type="match status" value="1"/>
</dbReference>
<dbReference type="InterPro" id="IPR015797">
    <property type="entry name" value="NUDIX_hydrolase-like_dom_sf"/>
</dbReference>
<dbReference type="PRINTS" id="PR00502">
    <property type="entry name" value="NUDIXFAMILY"/>
</dbReference>
<dbReference type="STRING" id="1902579.BHV28_11190"/>
<dbReference type="GO" id="GO:0034432">
    <property type="term" value="F:bis(5'-adenosyl)-pentaphosphatase activity"/>
    <property type="evidence" value="ECO:0007669"/>
    <property type="project" value="TreeGrafter"/>
</dbReference>
<dbReference type="InterPro" id="IPR020084">
    <property type="entry name" value="NUDIX_hydrolase_CS"/>
</dbReference>
<dbReference type="GO" id="GO:0006753">
    <property type="term" value="P:nucleoside phosphate metabolic process"/>
    <property type="evidence" value="ECO:0007669"/>
    <property type="project" value="TreeGrafter"/>
</dbReference>
<dbReference type="PANTHER" id="PTHR11839">
    <property type="entry name" value="UDP/ADP-SUGAR PYROPHOSPHATASE"/>
    <property type="match status" value="1"/>
</dbReference>
<gene>
    <name evidence="4 6" type="primary">rppH</name>
    <name evidence="4" type="synonym">nudH</name>
    <name evidence="6" type="ORF">BHV28_11190</name>
</gene>
<evidence type="ECO:0000256" key="3">
    <source>
        <dbReference type="ARBA" id="ARBA00022801"/>
    </source>
</evidence>
<protein>
    <recommendedName>
        <fullName evidence="4">RNA pyrophosphohydrolase</fullName>
        <ecNumber evidence="4">3.6.1.-</ecNumber>
    </recommendedName>
    <alternativeName>
        <fullName evidence="4">(Di)nucleoside polyphosphate hydrolase</fullName>
    </alternativeName>
</protein>
<comment type="cofactor">
    <cofactor evidence="2">
        <name>Mg(2+)</name>
        <dbReference type="ChEBI" id="CHEBI:18420"/>
    </cofactor>
</comment>
<dbReference type="Pfam" id="PF00293">
    <property type="entry name" value="NUDIX"/>
    <property type="match status" value="1"/>
</dbReference>
<dbReference type="Proteomes" id="UP000188912">
    <property type="component" value="Chromosome"/>
</dbReference>
<dbReference type="InterPro" id="IPR022927">
    <property type="entry name" value="RppH"/>
</dbReference>
<accession>A0A1U9JVA2</accession>
<name>A0A1U9JVA2_9HYPH</name>
<keyword evidence="3 4" id="KW-0378">Hydrolase</keyword>
<evidence type="ECO:0000256" key="1">
    <source>
        <dbReference type="ARBA" id="ARBA00001936"/>
    </source>
</evidence>
<reference evidence="6 7" key="2">
    <citation type="journal article" date="2016" name="Sci. Rep.">
        <title>The genome of Rhizobiales bacteria in predatory ants reveals urease gene functions but no genes for nitrogen fixation.</title>
        <authorList>
            <person name="Neuvonen M.M."/>
            <person name="Tamarit D."/>
            <person name="Naslund K."/>
            <person name="Liebig J."/>
            <person name="Feldhaar H."/>
            <person name="Moran N.A."/>
            <person name="Guy L."/>
            <person name="Andersson S.G."/>
        </authorList>
    </citation>
    <scope>NUCLEOTIDE SEQUENCE [LARGE SCALE GENOMIC DNA]</scope>
    <source>
        <strain evidence="6 7">Hsal</strain>
    </source>
</reference>
<dbReference type="GO" id="GO:0019693">
    <property type="term" value="P:ribose phosphate metabolic process"/>
    <property type="evidence" value="ECO:0007669"/>
    <property type="project" value="TreeGrafter"/>
</dbReference>
<dbReference type="AlphaFoldDB" id="A0A1U9JVA2"/>
<sequence>MNTEKKALRETLPYRSCVGIAVFNAAGKVWAGKRHLRQNDELTGTAKLWQLPQGGIDGGETPLAAAYRELWEETGIRSVELLGESEGWLRYDLPDELLGVALHGRYRGQRQKWFAMRFTGEADEIAIDPPPDGNVVEFEDWDWLALDSLPERIVPFKREVYETMVAQFQKFAQ</sequence>
<dbReference type="SUPFAM" id="SSF55811">
    <property type="entry name" value="Nudix"/>
    <property type="match status" value="1"/>
</dbReference>
<evidence type="ECO:0000313" key="7">
    <source>
        <dbReference type="Proteomes" id="UP000188912"/>
    </source>
</evidence>
<comment type="similarity">
    <text evidence="4">Belongs to the Nudix hydrolase family. RppH subfamily.</text>
</comment>